<name>A0ABP8BQW2_9SPHI</name>
<evidence type="ECO:0000256" key="1">
    <source>
        <dbReference type="SAM" id="SignalP"/>
    </source>
</evidence>
<sequence>MRFLLIILFAAALLASSCSINTSPEILATTSYAEIVDRQTGAIIPTNIDTSLISRLGNMILYRKTIHGTVYNEKAIKNGVMEVGDDPSTIASRSFEHSFFIHYIDQKTGRRYDSVGTNGSKKRFDLDSLLIENPILKGGTADFDDKSILLSKTNTKEGYVQETYKYTANPGDNYPDSTYLIFDKSWKNKINYTLSKNIDSVRKMKLVRINLIFNPISKEKSSSGAAIPKKVIDVKIFEPNLNKHDLLEIKQAFEKFKQDEKEDQ</sequence>
<keyword evidence="3" id="KW-1185">Reference proteome</keyword>
<evidence type="ECO:0000313" key="3">
    <source>
        <dbReference type="Proteomes" id="UP001501772"/>
    </source>
</evidence>
<keyword evidence="1" id="KW-0732">Signal</keyword>
<dbReference type="EMBL" id="BAABBY010000019">
    <property type="protein sequence ID" value="GAA4214222.1"/>
    <property type="molecule type" value="Genomic_DNA"/>
</dbReference>
<reference evidence="3" key="1">
    <citation type="journal article" date="2019" name="Int. J. Syst. Evol. Microbiol.">
        <title>The Global Catalogue of Microorganisms (GCM) 10K type strain sequencing project: providing services to taxonomists for standard genome sequencing and annotation.</title>
        <authorList>
            <consortium name="The Broad Institute Genomics Platform"/>
            <consortium name="The Broad Institute Genome Sequencing Center for Infectious Disease"/>
            <person name="Wu L."/>
            <person name="Ma J."/>
        </authorList>
    </citation>
    <scope>NUCLEOTIDE SEQUENCE [LARGE SCALE GENOMIC DNA]</scope>
    <source>
        <strain evidence="3">JCM 17626</strain>
    </source>
</reference>
<accession>A0ABP8BQW2</accession>
<proteinExistence type="predicted"/>
<protein>
    <recommendedName>
        <fullName evidence="4">Lipoprotein</fullName>
    </recommendedName>
</protein>
<dbReference type="PROSITE" id="PS51257">
    <property type="entry name" value="PROKAR_LIPOPROTEIN"/>
    <property type="match status" value="1"/>
</dbReference>
<gene>
    <name evidence="2" type="ORF">GCM10022289_47510</name>
</gene>
<dbReference type="RefSeq" id="WP_344853944.1">
    <property type="nucleotide sequence ID" value="NZ_BAABBY010000019.1"/>
</dbReference>
<feature type="chain" id="PRO_5047201509" description="Lipoprotein" evidence="1">
    <location>
        <begin position="23"/>
        <end position="264"/>
    </location>
</feature>
<dbReference type="Proteomes" id="UP001501772">
    <property type="component" value="Unassembled WGS sequence"/>
</dbReference>
<evidence type="ECO:0000313" key="2">
    <source>
        <dbReference type="EMBL" id="GAA4214222.1"/>
    </source>
</evidence>
<comment type="caution">
    <text evidence="2">The sequence shown here is derived from an EMBL/GenBank/DDBJ whole genome shotgun (WGS) entry which is preliminary data.</text>
</comment>
<feature type="signal peptide" evidence="1">
    <location>
        <begin position="1"/>
        <end position="22"/>
    </location>
</feature>
<evidence type="ECO:0008006" key="4">
    <source>
        <dbReference type="Google" id="ProtNLM"/>
    </source>
</evidence>
<organism evidence="2 3">
    <name type="scientific">Pedobacter jeongneungensis</name>
    <dbReference type="NCBI Taxonomy" id="947309"/>
    <lineage>
        <taxon>Bacteria</taxon>
        <taxon>Pseudomonadati</taxon>
        <taxon>Bacteroidota</taxon>
        <taxon>Sphingobacteriia</taxon>
        <taxon>Sphingobacteriales</taxon>
        <taxon>Sphingobacteriaceae</taxon>
        <taxon>Pedobacter</taxon>
    </lineage>
</organism>